<reference evidence="6 7" key="1">
    <citation type="submission" date="2024-03" db="EMBL/GenBank/DDBJ databases">
        <title>Aureococcus anophagefferens CCMP1851 and Kratosvirus quantuckense: Draft genome of a second virus-susceptible host strain in the model system.</title>
        <authorList>
            <person name="Chase E."/>
            <person name="Truchon A.R."/>
            <person name="Schepens W."/>
            <person name="Wilhelm S.W."/>
        </authorList>
    </citation>
    <scope>NUCLEOTIDE SEQUENCE [LARGE SCALE GENOMIC DNA]</scope>
    <source>
        <strain evidence="6 7">CCMP1851</strain>
    </source>
</reference>
<dbReference type="Gene3D" id="3.30.300.20">
    <property type="match status" value="1"/>
</dbReference>
<feature type="domain" description="GTPase Der C-terminal KH-domain-like" evidence="5">
    <location>
        <begin position="437"/>
        <end position="514"/>
    </location>
</feature>
<dbReference type="InterPro" id="IPR015946">
    <property type="entry name" value="KH_dom-like_a/b"/>
</dbReference>
<evidence type="ECO:0000313" key="7">
    <source>
        <dbReference type="Proteomes" id="UP001363151"/>
    </source>
</evidence>
<dbReference type="PANTHER" id="PTHR43834:SF6">
    <property type="entry name" value="GTPASE DER"/>
    <property type="match status" value="1"/>
</dbReference>
<proteinExistence type="predicted"/>
<gene>
    <name evidence="6" type="ORF">SO694_0026906</name>
</gene>
<dbReference type="Pfam" id="PF01926">
    <property type="entry name" value="MMR_HSR1"/>
    <property type="match status" value="2"/>
</dbReference>
<feature type="domain" description="G" evidence="4">
    <location>
        <begin position="231"/>
        <end position="356"/>
    </location>
</feature>
<dbReference type="Gene3D" id="3.40.50.300">
    <property type="entry name" value="P-loop containing nucleotide triphosphate hydrolases"/>
    <property type="match status" value="2"/>
</dbReference>
<dbReference type="InterPro" id="IPR027417">
    <property type="entry name" value="P-loop_NTPase"/>
</dbReference>
<evidence type="ECO:0000259" key="5">
    <source>
        <dbReference type="Pfam" id="PF14714"/>
    </source>
</evidence>
<dbReference type="EMBL" id="JBBJCI010000065">
    <property type="protein sequence ID" value="KAK7249538.1"/>
    <property type="molecule type" value="Genomic_DNA"/>
</dbReference>
<sequence>MRATRLLRFQVAIVGRPNVGKSTLFNALRDVRSARERPAPGAASPTGKKSRQHRLPPAAQLTSPVARTTRDVRSAPGRLGDLRFEVVDTAGLEVGDGAFRSAPPQRGAFPGMPAVLRDLTAGCVANADVALVVLDGAAGVTGDDHDVARWLRSAAGDVPRLVLFNKMENDRQVAAADLAFAETLARAAPLSVSAEHGDGLPDVLDALRAFAAAAPSAEEDELLPSLDDEVRVALVGRPNVGKSTLVNALARSNVAVAAPEPGVTRDAVECAVDVAGRAVRLVDTAGVRRVLEGTTSRASKDAVEERAARSTELEVGGRCDVAVFVVDCSGPLRRDDLRLARHLSEARLPVVVLANKVDAYRAGGAVLAGRGANAPSGDAARATAKDVEDGLRRSELRFLFDATDAPIVACSALESPGRARRALRFALKAHDANVAKRISTGALNTWFRDFRRGPRGEAFAAVRYLAQVGHAPPTFALFGRNLDAKLKPKIRETLAAAIGADFGFRGARVALILRGGGAGALAVGGATSETLFLSPRRGEDGYDCRAGGARACEAIAALENGVVVAVEDRASGGALAYAPENFSSDAPAFDAGPRCVGAAVARGHGDASVVVTADRAGLRGFAPGGASLEATRVARNVFIPWGARLFSAPAGRDGPGPRLLLSSTHGKTEVDGPSISAEKIKTVPLDAPTLGLSAVGDGRLLLAAEDGFKLLGKGAKSLEASLAPGDCVDKAKRFEAGAVDGAVAAAAAGERVALARASGASLATFAEATCDLDVAAVALRRVGDTLYLAAATSCEVGDAPALDFSRDPVRRPFAVALLACGDVAVGTVDGRVLVFGDAPRDVAVGDGPCLVVPNGAEALAEAGAACFFVTGRHASSRGRRSLAAFGEGVWAWRDGGGKLCVGALAETPESSRALAGVVTHVAASRTHVVAVVAGFGLRCFDAATLTEQGTIEFGDENWEATAACGSPLPPCLSWEAEAGLLGAVAVAGSGAVAVIEISDDCAPKAGPGVVLRPTGAATLRSTCGALADGGDWLACGDGGELRVLAWNVVREAGGVNDAEAFDTELYDLTEVAAAPSPSGAAIACLAARGTKIAVGYSLHAVAVYALADGALTLIAMELARSRAPRCVAWLGGGADARLVVGEASGAAVLALTPTLKRVLRRAPEPPAAEVKEEDSEKPPPASDLVRMLVEGGVVETATEVCGLVGLRDDVALVGESGEVGLVGGS</sequence>
<dbReference type="Proteomes" id="UP001363151">
    <property type="component" value="Unassembled WGS sequence"/>
</dbReference>
<comment type="caution">
    <text evidence="6">The sequence shown here is derived from an EMBL/GenBank/DDBJ whole genome shotgun (WGS) entry which is preliminary data.</text>
</comment>
<keyword evidence="1" id="KW-0547">Nucleotide-binding</keyword>
<evidence type="ECO:0000259" key="4">
    <source>
        <dbReference type="Pfam" id="PF01926"/>
    </source>
</evidence>
<keyword evidence="7" id="KW-1185">Reference proteome</keyword>
<feature type="region of interest" description="Disordered" evidence="3">
    <location>
        <begin position="31"/>
        <end position="71"/>
    </location>
</feature>
<dbReference type="InterPro" id="IPR005225">
    <property type="entry name" value="Small_GTP-bd"/>
</dbReference>
<name>A0ABR1G950_AURAN</name>
<accession>A0ABR1G950</accession>
<dbReference type="SUPFAM" id="SSF52540">
    <property type="entry name" value="P-loop containing nucleoside triphosphate hydrolases"/>
    <property type="match status" value="2"/>
</dbReference>
<protein>
    <submittedName>
        <fullName evidence="6">GTP binding protein</fullName>
    </submittedName>
</protein>
<evidence type="ECO:0000256" key="2">
    <source>
        <dbReference type="ARBA" id="ARBA00023134"/>
    </source>
</evidence>
<evidence type="ECO:0000256" key="1">
    <source>
        <dbReference type="ARBA" id="ARBA00022741"/>
    </source>
</evidence>
<evidence type="ECO:0000313" key="6">
    <source>
        <dbReference type="EMBL" id="KAK7249538.1"/>
    </source>
</evidence>
<dbReference type="PANTHER" id="PTHR43834">
    <property type="entry name" value="GTPASE DER"/>
    <property type="match status" value="1"/>
</dbReference>
<organism evidence="6 7">
    <name type="scientific">Aureococcus anophagefferens</name>
    <name type="common">Harmful bloom alga</name>
    <dbReference type="NCBI Taxonomy" id="44056"/>
    <lineage>
        <taxon>Eukaryota</taxon>
        <taxon>Sar</taxon>
        <taxon>Stramenopiles</taxon>
        <taxon>Ochrophyta</taxon>
        <taxon>Pelagophyceae</taxon>
        <taxon>Pelagomonadales</taxon>
        <taxon>Pelagomonadaceae</taxon>
        <taxon>Aureococcus</taxon>
    </lineage>
</organism>
<dbReference type="InterPro" id="IPR032859">
    <property type="entry name" value="KH_dom-like"/>
</dbReference>
<dbReference type="Pfam" id="PF14714">
    <property type="entry name" value="KH_dom-like"/>
    <property type="match status" value="1"/>
</dbReference>
<evidence type="ECO:0000256" key="3">
    <source>
        <dbReference type="SAM" id="MobiDB-lite"/>
    </source>
</evidence>
<dbReference type="NCBIfam" id="TIGR00231">
    <property type="entry name" value="small_GTP"/>
    <property type="match status" value="1"/>
</dbReference>
<keyword evidence="2" id="KW-0342">GTP-binding</keyword>
<dbReference type="InterPro" id="IPR006073">
    <property type="entry name" value="GTP-bd"/>
</dbReference>
<feature type="region of interest" description="Disordered" evidence="3">
    <location>
        <begin position="1162"/>
        <end position="1182"/>
    </location>
</feature>
<feature type="domain" description="G" evidence="4">
    <location>
        <begin position="10"/>
        <end position="166"/>
    </location>
</feature>